<sequence length="295" mass="32512">MAPREARFDLAGAAAFLRNGRRRSKQARPGSSLAISEVNKTVRDVGLRCVLMRACSPVLWWLLMRIADVDVTQVPASGTKMSAARATKYQRAFLVAQASKAPPLSLMRRQVTWQRRLCDWSALGEGPVRHAVCVAPAGLGSKTDDDAMGHRCERGKMHARFQFASHDPVHGRVVARGAAGTRTIDVQRCIGNGGKMWRRARQPMGCGRLLSSPLNRSSWTDPAPGEHPVLLYSGPASDAHASRLPDAPLQRLHSTTKPPPPSAARPAQRWPQSRRHHWQILICRVRGDSHLPTLH</sequence>
<evidence type="ECO:0000313" key="3">
    <source>
        <dbReference type="Proteomes" id="UP000245956"/>
    </source>
</evidence>
<dbReference type="AlphaFoldDB" id="A0A2U3DUG7"/>
<name>A0A2U3DUG7_PURLI</name>
<proteinExistence type="predicted"/>
<comment type="caution">
    <text evidence="2">The sequence shown here is derived from an EMBL/GenBank/DDBJ whole genome shotgun (WGS) entry which is preliminary data.</text>
</comment>
<dbReference type="EMBL" id="LCWV01000029">
    <property type="protein sequence ID" value="PWI65896.1"/>
    <property type="molecule type" value="Genomic_DNA"/>
</dbReference>
<organism evidence="2 3">
    <name type="scientific">Purpureocillium lilacinum</name>
    <name type="common">Paecilomyces lilacinus</name>
    <dbReference type="NCBI Taxonomy" id="33203"/>
    <lineage>
        <taxon>Eukaryota</taxon>
        <taxon>Fungi</taxon>
        <taxon>Dikarya</taxon>
        <taxon>Ascomycota</taxon>
        <taxon>Pezizomycotina</taxon>
        <taxon>Sordariomycetes</taxon>
        <taxon>Hypocreomycetidae</taxon>
        <taxon>Hypocreales</taxon>
        <taxon>Ophiocordycipitaceae</taxon>
        <taxon>Purpureocillium</taxon>
    </lineage>
</organism>
<evidence type="ECO:0000313" key="2">
    <source>
        <dbReference type="EMBL" id="PWI65896.1"/>
    </source>
</evidence>
<evidence type="ECO:0000256" key="1">
    <source>
        <dbReference type="SAM" id="MobiDB-lite"/>
    </source>
</evidence>
<dbReference type="Proteomes" id="UP000245956">
    <property type="component" value="Unassembled WGS sequence"/>
</dbReference>
<protein>
    <submittedName>
        <fullName evidence="2">Uncharacterized protein</fullName>
    </submittedName>
</protein>
<gene>
    <name evidence="2" type="ORF">PCL_05624</name>
</gene>
<accession>A0A2U3DUG7</accession>
<reference evidence="2 3" key="1">
    <citation type="journal article" date="2016" name="Front. Microbiol.">
        <title>Genome and transcriptome sequences reveal the specific parasitism of the nematophagous Purpureocillium lilacinum 36-1.</title>
        <authorList>
            <person name="Xie J."/>
            <person name="Li S."/>
            <person name="Mo C."/>
            <person name="Xiao X."/>
            <person name="Peng D."/>
            <person name="Wang G."/>
            <person name="Xiao Y."/>
        </authorList>
    </citation>
    <scope>NUCLEOTIDE SEQUENCE [LARGE SCALE GENOMIC DNA]</scope>
    <source>
        <strain evidence="2 3">36-1</strain>
    </source>
</reference>
<feature type="region of interest" description="Disordered" evidence="1">
    <location>
        <begin position="250"/>
        <end position="273"/>
    </location>
</feature>